<comment type="cofactor">
    <cofactor evidence="1">
        <name>FAD</name>
        <dbReference type="ChEBI" id="CHEBI:57692"/>
    </cofactor>
</comment>
<dbReference type="Gene3D" id="3.50.50.60">
    <property type="entry name" value="FAD/NAD(P)-binding domain"/>
    <property type="match status" value="3"/>
</dbReference>
<evidence type="ECO:0000313" key="7">
    <source>
        <dbReference type="EMBL" id="AJB41512.1"/>
    </source>
</evidence>
<dbReference type="EC" id="1.1.5.3" evidence="7"/>
<keyword evidence="3" id="KW-0285">Flavoprotein</keyword>
<evidence type="ECO:0000256" key="4">
    <source>
        <dbReference type="ARBA" id="ARBA00022827"/>
    </source>
</evidence>
<dbReference type="InterPro" id="IPR036188">
    <property type="entry name" value="FAD/NAD-bd_sf"/>
</dbReference>
<organism evidence="7 8">
    <name type="scientific">Thermofilum adornatum 1505</name>
    <dbReference type="NCBI Taxonomy" id="697581"/>
    <lineage>
        <taxon>Archaea</taxon>
        <taxon>Thermoproteota</taxon>
        <taxon>Thermoprotei</taxon>
        <taxon>Thermofilales</taxon>
        <taxon>Thermofilaceae</taxon>
        <taxon>Thermofilum</taxon>
    </lineage>
</organism>
<keyword evidence="4" id="KW-0274">FAD</keyword>
<evidence type="ECO:0000256" key="1">
    <source>
        <dbReference type="ARBA" id="ARBA00001974"/>
    </source>
</evidence>
<evidence type="ECO:0000256" key="5">
    <source>
        <dbReference type="ARBA" id="ARBA00023002"/>
    </source>
</evidence>
<feature type="domain" description="FAD dependent oxidoreductase" evidence="6">
    <location>
        <begin position="4"/>
        <end position="357"/>
    </location>
</feature>
<keyword evidence="5 7" id="KW-0560">Oxidoreductase</keyword>
<sequence>MTKHVVVIGGGVTGAAIAYDLAQRGARVTLLERGSIGSGTSGRTHGLLHSGCRYVKDVDVARECYLENVTLRRIAPFLFEKNGGLFVAIDESDLKYKDFFLKKCEEAGIPVKELDRNEALRLEPNLNPELKAAVLVPDGTFDPLKVLLSFLASAKLHGADIRPFNEVVGFRIESGAIKAVRVLDKTAEREYELEADYVVNATGAWANKVARLAGLSVPVKPSPGVMVALNARIGHRVFNRLNKPGDGDIIIHQRGTSVIGTTSWVVEDPDKVTIPREHVELMLKRGTELAPIVAKLKVKATFVSSRPLVGAVQASTGREVSRSFAIIDHAREGVENFASIIGGKFTTARLMAEKMADFVAERIGITQPCRTADTPLAPYWSYFTGGEVAV</sequence>
<dbReference type="PANTHER" id="PTHR11985">
    <property type="entry name" value="GLYCEROL-3-PHOSPHATE DEHYDROGENASE"/>
    <property type="match status" value="1"/>
</dbReference>
<dbReference type="SUPFAM" id="SSF51905">
    <property type="entry name" value="FAD/NAD(P)-binding domain"/>
    <property type="match status" value="1"/>
</dbReference>
<dbReference type="AlphaFoldDB" id="A0A3G1A4N2"/>
<evidence type="ECO:0000256" key="3">
    <source>
        <dbReference type="ARBA" id="ARBA00022630"/>
    </source>
</evidence>
<accession>A0A3G1A4N2</accession>
<dbReference type="Pfam" id="PF01266">
    <property type="entry name" value="DAO"/>
    <property type="match status" value="1"/>
</dbReference>
<dbReference type="PANTHER" id="PTHR11985:SF15">
    <property type="entry name" value="GLYCEROL-3-PHOSPHATE DEHYDROGENASE, MITOCHONDRIAL"/>
    <property type="match status" value="1"/>
</dbReference>
<comment type="similarity">
    <text evidence="2">Belongs to the FAD-dependent glycerol-3-phosphate dehydrogenase family.</text>
</comment>
<reference evidence="8" key="1">
    <citation type="book" date="2010" name="EXTREMOPHILES" publisher="0:0-0">
        <title>Complete genome sequences of ten hyperthermophilic archaea reveal their metabolic capabilities and possible ecological roles.</title>
        <editorList>
            <person name="?"/>
        </editorList>
        <authorList>
            <person name="Ravin N.V."/>
            <person name="Mardanov A.V."/>
            <person name="Bonch-Osmolovskaya E.A."/>
            <person name="Skryabin K.G."/>
        </authorList>
    </citation>
    <scope>NUCLEOTIDE SEQUENCE [LARGE SCALE GENOMIC DNA]</scope>
    <source>
        <strain evidence="8">1505</strain>
    </source>
</reference>
<dbReference type="GO" id="GO:0006072">
    <property type="term" value="P:glycerol-3-phosphate metabolic process"/>
    <property type="evidence" value="ECO:0007669"/>
    <property type="project" value="InterPro"/>
</dbReference>
<dbReference type="SUPFAM" id="SSF54373">
    <property type="entry name" value="FAD-linked reductases, C-terminal domain"/>
    <property type="match status" value="1"/>
</dbReference>
<dbReference type="STRING" id="697581.TCARB_0440"/>
<evidence type="ECO:0000256" key="2">
    <source>
        <dbReference type="ARBA" id="ARBA00007330"/>
    </source>
</evidence>
<dbReference type="InterPro" id="IPR006076">
    <property type="entry name" value="FAD-dep_OxRdtase"/>
</dbReference>
<evidence type="ECO:0000313" key="8">
    <source>
        <dbReference type="Proteomes" id="UP000266720"/>
    </source>
</evidence>
<gene>
    <name evidence="7" type="ORF">TCARB_0440</name>
</gene>
<dbReference type="KEGG" id="tcb:TCARB_0440"/>
<dbReference type="Proteomes" id="UP000266720">
    <property type="component" value="Chromosome"/>
</dbReference>
<dbReference type="InterPro" id="IPR000447">
    <property type="entry name" value="G3P_DH_FAD-dep"/>
</dbReference>
<dbReference type="EMBL" id="CP007493">
    <property type="protein sequence ID" value="AJB41512.1"/>
    <property type="molecule type" value="Genomic_DNA"/>
</dbReference>
<dbReference type="GO" id="GO:0004368">
    <property type="term" value="F:glycerol-3-phosphate dehydrogenase (quinone) activity"/>
    <property type="evidence" value="ECO:0007669"/>
    <property type="project" value="UniProtKB-EC"/>
</dbReference>
<name>A0A3G1A4N2_9CREN</name>
<dbReference type="GeneID" id="25405897"/>
<evidence type="ECO:0000259" key="6">
    <source>
        <dbReference type="Pfam" id="PF01266"/>
    </source>
</evidence>
<dbReference type="PRINTS" id="PR01001">
    <property type="entry name" value="FADG3PDH"/>
</dbReference>
<proteinExistence type="inferred from homology"/>
<protein>
    <submittedName>
        <fullName evidence="7">Glycerol-3-phosphate dehydrogenase subunit A</fullName>
        <ecNumber evidence="7">1.1.5.3</ecNumber>
    </submittedName>
</protein>
<dbReference type="RefSeq" id="WP_052886581.1">
    <property type="nucleotide sequence ID" value="NZ_CP007493.1"/>
</dbReference>